<accession>A0ACB6R7K9</accession>
<name>A0ACB6R7K9_9PLEO</name>
<reference evidence="1" key="1">
    <citation type="journal article" date="2020" name="Stud. Mycol.">
        <title>101 Dothideomycetes genomes: a test case for predicting lifestyles and emergence of pathogens.</title>
        <authorList>
            <person name="Haridas S."/>
            <person name="Albert R."/>
            <person name="Binder M."/>
            <person name="Bloem J."/>
            <person name="Labutti K."/>
            <person name="Salamov A."/>
            <person name="Andreopoulos B."/>
            <person name="Baker S."/>
            <person name="Barry K."/>
            <person name="Bills G."/>
            <person name="Bluhm B."/>
            <person name="Cannon C."/>
            <person name="Castanera R."/>
            <person name="Culley D."/>
            <person name="Daum C."/>
            <person name="Ezra D."/>
            <person name="Gonzalez J."/>
            <person name="Henrissat B."/>
            <person name="Kuo A."/>
            <person name="Liang C."/>
            <person name="Lipzen A."/>
            <person name="Lutzoni F."/>
            <person name="Magnuson J."/>
            <person name="Mondo S."/>
            <person name="Nolan M."/>
            <person name="Ohm R."/>
            <person name="Pangilinan J."/>
            <person name="Park H.-J."/>
            <person name="Ramirez L."/>
            <person name="Alfaro M."/>
            <person name="Sun H."/>
            <person name="Tritt A."/>
            <person name="Yoshinaga Y."/>
            <person name="Zwiers L.-H."/>
            <person name="Turgeon B."/>
            <person name="Goodwin S."/>
            <person name="Spatafora J."/>
            <person name="Crous P."/>
            <person name="Grigoriev I."/>
        </authorList>
    </citation>
    <scope>NUCLEOTIDE SEQUENCE</scope>
    <source>
        <strain evidence="1">ATCC 200398</strain>
    </source>
</reference>
<keyword evidence="2" id="KW-1185">Reference proteome</keyword>
<comment type="caution">
    <text evidence="1">The sequence shown here is derived from an EMBL/GenBank/DDBJ whole genome shotgun (WGS) entry which is preliminary data.</text>
</comment>
<evidence type="ECO:0000313" key="1">
    <source>
        <dbReference type="EMBL" id="KAF2474507.1"/>
    </source>
</evidence>
<protein>
    <submittedName>
        <fullName evidence="1">Uncharacterized protein</fullName>
    </submittedName>
</protein>
<evidence type="ECO:0000313" key="2">
    <source>
        <dbReference type="Proteomes" id="UP000799755"/>
    </source>
</evidence>
<gene>
    <name evidence="1" type="ORF">BDR25DRAFT_351024</name>
</gene>
<sequence>MKERQEVHSIAEVFSVGAGSQGCEIDRPSSILPATDLYPPQKQPRTKRGTQALDDTRARLAWLCFHTLLLLISCSSHLKVDITRRWRPKSSSLTALLVLLQLSIQRTGRCESSFKYTFSVLSSGSPAISQSAPGPVIQNGQREKLGRPYSLSAKTTPTQLQPQPRRPLSHLPTPHLYSPPRLSLCGRHSQHPPVTPLLPSIVTIAGVRLPTFIGPPLDRLRLTPYELSLCYPCRLDLSVLKLLIGYPRSPWTARCLDSRPRSLPTCN</sequence>
<dbReference type="EMBL" id="MU003497">
    <property type="protein sequence ID" value="KAF2474507.1"/>
    <property type="molecule type" value="Genomic_DNA"/>
</dbReference>
<organism evidence="1 2">
    <name type="scientific">Lindgomyces ingoldianus</name>
    <dbReference type="NCBI Taxonomy" id="673940"/>
    <lineage>
        <taxon>Eukaryota</taxon>
        <taxon>Fungi</taxon>
        <taxon>Dikarya</taxon>
        <taxon>Ascomycota</taxon>
        <taxon>Pezizomycotina</taxon>
        <taxon>Dothideomycetes</taxon>
        <taxon>Pleosporomycetidae</taxon>
        <taxon>Pleosporales</taxon>
        <taxon>Lindgomycetaceae</taxon>
        <taxon>Lindgomyces</taxon>
    </lineage>
</organism>
<dbReference type="Proteomes" id="UP000799755">
    <property type="component" value="Unassembled WGS sequence"/>
</dbReference>
<proteinExistence type="predicted"/>